<dbReference type="InterPro" id="IPR027417">
    <property type="entry name" value="P-loop_NTPase"/>
</dbReference>
<protein>
    <recommendedName>
        <fullName evidence="2">NB-ARC domain-containing protein</fullName>
    </recommendedName>
</protein>
<reference evidence="3 4" key="1">
    <citation type="submission" date="2024-06" db="EMBL/GenBank/DDBJ databases">
        <title>A chromosome level genome sequence of Diviner's sage (Salvia divinorum).</title>
        <authorList>
            <person name="Ford S.A."/>
            <person name="Ro D.-K."/>
            <person name="Ness R.W."/>
            <person name="Phillips M.A."/>
        </authorList>
    </citation>
    <scope>NUCLEOTIDE SEQUENCE [LARGE SCALE GENOMIC DNA]</scope>
    <source>
        <strain evidence="3">SAF-2024a</strain>
        <tissue evidence="3">Leaf</tissue>
    </source>
</reference>
<sequence>MAAKMFRNSEVENHFTKLIWVSVPNPTAKNILLVVLRRLDSEAVPRKDIPFELREQVRSLLKKEKFLLVLDNVPGMSKEDYTELRMAIEKSAKGSKVLMTSTNPELVYFVKDESHINLKLLTHKESWDLLRWRLFPGGALCPALLSWNSMDN</sequence>
<evidence type="ECO:0000313" key="3">
    <source>
        <dbReference type="EMBL" id="KAL1556293.1"/>
    </source>
</evidence>
<dbReference type="Gene3D" id="3.40.50.300">
    <property type="entry name" value="P-loop containing nucleotide triphosphate hydrolases"/>
    <property type="match status" value="1"/>
</dbReference>
<accession>A0ABD1HLA4</accession>
<dbReference type="Pfam" id="PF00931">
    <property type="entry name" value="NB-ARC"/>
    <property type="match status" value="1"/>
</dbReference>
<keyword evidence="4" id="KW-1185">Reference proteome</keyword>
<keyword evidence="1" id="KW-0611">Plant defense</keyword>
<name>A0ABD1HLA4_SALDI</name>
<evidence type="ECO:0000256" key="1">
    <source>
        <dbReference type="ARBA" id="ARBA00022821"/>
    </source>
</evidence>
<organism evidence="3 4">
    <name type="scientific">Salvia divinorum</name>
    <name type="common">Maria pastora</name>
    <name type="synonym">Diviner's sage</name>
    <dbReference type="NCBI Taxonomy" id="28513"/>
    <lineage>
        <taxon>Eukaryota</taxon>
        <taxon>Viridiplantae</taxon>
        <taxon>Streptophyta</taxon>
        <taxon>Embryophyta</taxon>
        <taxon>Tracheophyta</taxon>
        <taxon>Spermatophyta</taxon>
        <taxon>Magnoliopsida</taxon>
        <taxon>eudicotyledons</taxon>
        <taxon>Gunneridae</taxon>
        <taxon>Pentapetalae</taxon>
        <taxon>asterids</taxon>
        <taxon>lamiids</taxon>
        <taxon>Lamiales</taxon>
        <taxon>Lamiaceae</taxon>
        <taxon>Nepetoideae</taxon>
        <taxon>Mentheae</taxon>
        <taxon>Salviinae</taxon>
        <taxon>Salvia</taxon>
        <taxon>Salvia subgen. Calosphace</taxon>
    </lineage>
</organism>
<dbReference type="PANTHER" id="PTHR36766">
    <property type="entry name" value="PLANT BROAD-SPECTRUM MILDEW RESISTANCE PROTEIN RPW8"/>
    <property type="match status" value="1"/>
</dbReference>
<dbReference type="EMBL" id="JBEAFC010000005">
    <property type="protein sequence ID" value="KAL1556293.1"/>
    <property type="molecule type" value="Genomic_DNA"/>
</dbReference>
<dbReference type="SUPFAM" id="SSF52540">
    <property type="entry name" value="P-loop containing nucleoside triphosphate hydrolases"/>
    <property type="match status" value="1"/>
</dbReference>
<feature type="domain" description="NB-ARC" evidence="2">
    <location>
        <begin position="2"/>
        <end position="132"/>
    </location>
</feature>
<evidence type="ECO:0000259" key="2">
    <source>
        <dbReference type="Pfam" id="PF00931"/>
    </source>
</evidence>
<gene>
    <name evidence="3" type="ORF">AAHA92_11939</name>
</gene>
<dbReference type="PANTHER" id="PTHR36766:SF30">
    <property type="entry name" value="TIR-NBS TYPE DISEASE RESISTANCE PROTEIN-RELATED"/>
    <property type="match status" value="1"/>
</dbReference>
<dbReference type="AlphaFoldDB" id="A0ABD1HLA4"/>
<evidence type="ECO:0000313" key="4">
    <source>
        <dbReference type="Proteomes" id="UP001567538"/>
    </source>
</evidence>
<comment type="caution">
    <text evidence="3">The sequence shown here is derived from an EMBL/GenBank/DDBJ whole genome shotgun (WGS) entry which is preliminary data.</text>
</comment>
<dbReference type="InterPro" id="IPR002182">
    <property type="entry name" value="NB-ARC"/>
</dbReference>
<proteinExistence type="predicted"/>
<dbReference type="Proteomes" id="UP001567538">
    <property type="component" value="Unassembled WGS sequence"/>
</dbReference>
<dbReference type="GO" id="GO:0006952">
    <property type="term" value="P:defense response"/>
    <property type="evidence" value="ECO:0007669"/>
    <property type="project" value="UniProtKB-KW"/>
</dbReference>